<evidence type="ECO:0000313" key="2">
    <source>
        <dbReference type="EMBL" id="RMX48355.1"/>
    </source>
</evidence>
<accession>A0A3M6U3U3</accession>
<sequence>MFLNQRHLKSEKLSGVCRACGSAEEKSAWNPWSGFPWGRFFRTQDSELHITLPELCRYSPDDKEDTMIYFLSMVDDLSVLSNLQDIAVSPLVFDPSRNTVDCVIIMLMIMRRLHIFLSSENSCTPCDRYFYITVGDKELKAWNNEKKCNRCITQGHGYLTSRNLFSCVLLYPAIFMACHHLLWILLVIMVPQSLCNKLTVIFAIVGLSFEFILGTCIERDEQIQKYLTSDNYFNISKAVYPSVDLPSLLINISVVFLETAGEKSNGSNSLSTLKRNVSRSTLHFTWSMSCLYVSGREISLESMKWFSLGAIFPNRRKRELHITLPELCRDSPVDINKTMEYFLSTDIAVNPLVFDPSRNTVECIIPGHEKAPPLPGLKKLLHTLCWSLLYISLVMGTFTSQWVIKKLRVWDEEESWNKDRSWKKIAAMMISSVFLFFGSLSINIYVLIETKDSYVIVFLGFTIFVLLRRVVWCTWVHMDCNYNCIRNIFECFKKFNLRVTQGHGHLTTIFMACHHLLWILLGVITEPFWGFTILVAVISVCTIFFFLVSELFDVLPAPQNSDPAQDDQPSGDQKKVFIMSFLLSLAVLSAFVLLLLVLFAVAQVFLSESLVATLVQNALTFFITAWFGYLGFKKEITTEELKIIRSENNGNNGVRKEEGIGMSARGDAGPST</sequence>
<keyword evidence="1" id="KW-0812">Transmembrane</keyword>
<dbReference type="EMBL" id="RCHS01002288">
    <property type="protein sequence ID" value="RMX48355.1"/>
    <property type="molecule type" value="Genomic_DNA"/>
</dbReference>
<protein>
    <submittedName>
        <fullName evidence="2">Uncharacterized protein</fullName>
    </submittedName>
</protein>
<evidence type="ECO:0000313" key="3">
    <source>
        <dbReference type="Proteomes" id="UP000275408"/>
    </source>
</evidence>
<proteinExistence type="predicted"/>
<keyword evidence="1" id="KW-0472">Membrane</keyword>
<dbReference type="OrthoDB" id="5977824at2759"/>
<feature type="transmembrane region" description="Helical" evidence="1">
    <location>
        <begin position="504"/>
        <end position="525"/>
    </location>
</feature>
<reference evidence="2 3" key="1">
    <citation type="journal article" date="2018" name="Sci. Rep.">
        <title>Comparative analysis of the Pocillopora damicornis genome highlights role of immune system in coral evolution.</title>
        <authorList>
            <person name="Cunning R."/>
            <person name="Bay R.A."/>
            <person name="Gillette P."/>
            <person name="Baker A.C."/>
            <person name="Traylor-Knowles N."/>
        </authorList>
    </citation>
    <scope>NUCLEOTIDE SEQUENCE [LARGE SCALE GENOMIC DNA]</scope>
    <source>
        <strain evidence="2">RSMAS</strain>
        <tissue evidence="2">Whole animal</tissue>
    </source>
</reference>
<name>A0A3M6U3U3_POCDA</name>
<gene>
    <name evidence="2" type="ORF">pdam_00016295</name>
</gene>
<dbReference type="Proteomes" id="UP000275408">
    <property type="component" value="Unassembled WGS sequence"/>
</dbReference>
<feature type="transmembrane region" description="Helical" evidence="1">
    <location>
        <begin position="425"/>
        <end position="448"/>
    </location>
</feature>
<feature type="transmembrane region" description="Helical" evidence="1">
    <location>
        <begin position="198"/>
        <end position="217"/>
    </location>
</feature>
<feature type="transmembrane region" description="Helical" evidence="1">
    <location>
        <begin position="380"/>
        <end position="404"/>
    </location>
</feature>
<evidence type="ECO:0000256" key="1">
    <source>
        <dbReference type="SAM" id="Phobius"/>
    </source>
</evidence>
<feature type="transmembrane region" description="Helical" evidence="1">
    <location>
        <begin position="614"/>
        <end position="632"/>
    </location>
</feature>
<comment type="caution">
    <text evidence="2">The sequence shown here is derived from an EMBL/GenBank/DDBJ whole genome shotgun (WGS) entry which is preliminary data.</text>
</comment>
<feature type="transmembrane region" description="Helical" evidence="1">
    <location>
        <begin position="454"/>
        <end position="471"/>
    </location>
</feature>
<organism evidence="2 3">
    <name type="scientific">Pocillopora damicornis</name>
    <name type="common">Cauliflower coral</name>
    <name type="synonym">Millepora damicornis</name>
    <dbReference type="NCBI Taxonomy" id="46731"/>
    <lineage>
        <taxon>Eukaryota</taxon>
        <taxon>Metazoa</taxon>
        <taxon>Cnidaria</taxon>
        <taxon>Anthozoa</taxon>
        <taxon>Hexacorallia</taxon>
        <taxon>Scleractinia</taxon>
        <taxon>Astrocoeniina</taxon>
        <taxon>Pocilloporidae</taxon>
        <taxon>Pocillopora</taxon>
    </lineage>
</organism>
<feature type="transmembrane region" description="Helical" evidence="1">
    <location>
        <begin position="576"/>
        <end position="602"/>
    </location>
</feature>
<feature type="transmembrane region" description="Helical" evidence="1">
    <location>
        <begin position="168"/>
        <end position="192"/>
    </location>
</feature>
<dbReference type="AlphaFoldDB" id="A0A3M6U3U3"/>
<feature type="transmembrane region" description="Helical" evidence="1">
    <location>
        <begin position="531"/>
        <end position="555"/>
    </location>
</feature>
<keyword evidence="3" id="KW-1185">Reference proteome</keyword>
<keyword evidence="1" id="KW-1133">Transmembrane helix</keyword>